<evidence type="ECO:0000313" key="3">
    <source>
        <dbReference type="EMBL" id="BBQ29034.1"/>
    </source>
</evidence>
<dbReference type="EMBL" id="JAYGOJ010000159">
    <property type="protein sequence ID" value="MEA9438042.1"/>
    <property type="molecule type" value="Genomic_DNA"/>
</dbReference>
<reference evidence="8" key="5">
    <citation type="submission" date="2022-09" db="EMBL/GenBank/DDBJ databases">
        <title>Intensive care unit water sources are persistently colonized with multi-drug resistant bacteria and are the site of extensive horizontal gene transfer of antibiotic resistance genes.</title>
        <authorList>
            <person name="Diorio-Toth L."/>
        </authorList>
    </citation>
    <scope>NUCLEOTIDE SEQUENCE</scope>
    <source>
        <strain evidence="8">GD03710</strain>
        <strain evidence="9">GD03796</strain>
    </source>
</reference>
<dbReference type="Proteomes" id="UP000266778">
    <property type="component" value="Chromosome"/>
</dbReference>
<evidence type="ECO:0000313" key="14">
    <source>
        <dbReference type="EMBL" id="WFF97398.1"/>
    </source>
</evidence>
<dbReference type="KEGG" id="acav:VI35_17645"/>
<evidence type="ECO:0000313" key="10">
    <source>
        <dbReference type="EMBL" id="MDX7720860.1"/>
    </source>
</evidence>
<evidence type="ECO:0008006" key="19">
    <source>
        <dbReference type="Google" id="ProtNLM"/>
    </source>
</evidence>
<evidence type="ECO:0000313" key="12">
    <source>
        <dbReference type="EMBL" id="QQA59300.1"/>
    </source>
</evidence>
<evidence type="ECO:0000256" key="1">
    <source>
        <dbReference type="SAM" id="MobiDB-lite"/>
    </source>
</evidence>
<dbReference type="Proteomes" id="UP001304847">
    <property type="component" value="Unassembled WGS sequence"/>
</dbReference>
<dbReference type="RefSeq" id="WP_010673139.1">
    <property type="nucleotide sequence ID" value="NZ_AP019195.1"/>
</dbReference>
<evidence type="ECO:0000313" key="15">
    <source>
        <dbReference type="Proteomes" id="UP000515756"/>
    </source>
</evidence>
<dbReference type="Proteomes" id="UP001163285">
    <property type="component" value="Chromosome"/>
</dbReference>
<dbReference type="EMBL" id="BPNN01000044">
    <property type="protein sequence ID" value="GJA64242.1"/>
    <property type="molecule type" value="Genomic_DNA"/>
</dbReference>
<dbReference type="EMBL" id="JAOCIZ010000041">
    <property type="protein sequence ID" value="MDH1505690.1"/>
    <property type="molecule type" value="Genomic_DNA"/>
</dbReference>
<accession>A0A081LSI6</accession>
<reference evidence="11 18" key="9">
    <citation type="submission" date="2023-12" db="EMBL/GenBank/DDBJ databases">
        <title>Characterization of antibiotic resistance in Aeromonas spp. in hospital effluent.</title>
        <authorList>
            <person name="Negoseki B.R.S."/>
            <person name="Krul D."/>
            <person name="Siqueira A.C."/>
            <person name="Almeida M."/>
            <person name="Mesa D."/>
            <person name="Conte D."/>
            <person name="Dalla-Costa L.M."/>
        </authorList>
    </citation>
    <scope>NUCLEOTIDE SEQUENCE [LARGE SCALE GENOMIC DNA]</scope>
    <source>
        <strain evidence="11 18">36v</strain>
    </source>
</reference>
<dbReference type="EMBL" id="CP025706">
    <property type="protein sequence ID" value="AXB04454.1"/>
    <property type="molecule type" value="Genomic_DNA"/>
</dbReference>
<evidence type="ECO:0000313" key="13">
    <source>
        <dbReference type="EMBL" id="UZC86103.1"/>
    </source>
</evidence>
<evidence type="ECO:0000313" key="4">
    <source>
        <dbReference type="EMBL" id="GJA41539.1"/>
    </source>
</evidence>
<protein>
    <recommendedName>
        <fullName evidence="19">Motility protein</fullName>
    </recommendedName>
</protein>
<reference evidence="14" key="6">
    <citation type="submission" date="2023-03" db="EMBL/GenBank/DDBJ databases">
        <title>Aeromonas caviae strain AC1520.</title>
        <authorList>
            <person name="Xie T."/>
            <person name="Zhang Q."/>
            <person name="Deng J."/>
            <person name="Li X."/>
        </authorList>
    </citation>
    <scope>NUCLEOTIDE SEQUENCE</scope>
    <source>
        <strain evidence="14">AC1520</strain>
    </source>
</reference>
<dbReference type="OrthoDB" id="5593845at2"/>
<dbReference type="EMBL" id="CP120942">
    <property type="protein sequence ID" value="WFF97398.1"/>
    <property type="molecule type" value="Genomic_DNA"/>
</dbReference>
<dbReference type="Proteomes" id="UP000887009">
    <property type="component" value="Unassembled WGS sequence"/>
</dbReference>
<reference evidence="12" key="3">
    <citation type="submission" date="2020-12" db="EMBL/GenBank/DDBJ databases">
        <title>GES Beta-lactamases isolated from hospital effluents in Brazil.</title>
        <authorList>
            <person name="Conte D."/>
            <person name="Mesa D."/>
            <person name="Palmeiro J.K."/>
            <person name="Dalla-Costa L.M."/>
        </authorList>
    </citation>
    <scope>NUCLEOTIDE SEQUENCE [LARGE SCALE GENOMIC DNA]</scope>
    <source>
        <strain evidence="12">Aero21</strain>
    </source>
</reference>
<dbReference type="Proteomes" id="UP001218423">
    <property type="component" value="Chromosome"/>
</dbReference>
<sequence>MDISSSANASFGSALMVASLAKKQQTQEGESALKLLETAAQSAPAAPTSASASLGSKIDIRV</sequence>
<evidence type="ECO:0000313" key="11">
    <source>
        <dbReference type="EMBL" id="MEA9438042.1"/>
    </source>
</evidence>
<dbReference type="Proteomes" id="UP000737420">
    <property type="component" value="Unassembled WGS sequence"/>
</dbReference>
<evidence type="ECO:0000313" key="5">
    <source>
        <dbReference type="EMBL" id="GJA54919.1"/>
    </source>
</evidence>
<reference evidence="13" key="7">
    <citation type="submission" date="2023-04" db="EMBL/GenBank/DDBJ databases">
        <title>Whole Genome Sequence of Multi-drug resistant Aeromonas caviae as a gut pathogen in newborn.</title>
        <authorList>
            <person name="Jadhav S.V."/>
            <person name="Saroj S.D."/>
            <person name="Saha U.B."/>
            <person name="Sen S."/>
            <person name="Kher A."/>
        </authorList>
    </citation>
    <scope>NUCLEOTIDE SEQUENCE</scope>
    <source>
        <strain evidence="13">SVJ23</strain>
    </source>
</reference>
<dbReference type="Proteomes" id="UP000886934">
    <property type="component" value="Unassembled WGS sequence"/>
</dbReference>
<name>A0A081LSI6_AERCA</name>
<reference evidence="10" key="8">
    <citation type="submission" date="2023-11" db="EMBL/GenBank/DDBJ databases">
        <title>WGS of Aeromonas in Northern Israel.</title>
        <authorList>
            <person name="Hershko Y."/>
        </authorList>
    </citation>
    <scope>NUCLEOTIDE SEQUENCE</scope>
    <source>
        <strain evidence="10">77416</strain>
    </source>
</reference>
<evidence type="ECO:0000313" key="16">
    <source>
        <dbReference type="Proteomes" id="UP000737420"/>
    </source>
</evidence>
<dbReference type="Proteomes" id="UP000515756">
    <property type="component" value="Chromosome"/>
</dbReference>
<feature type="region of interest" description="Disordered" evidence="1">
    <location>
        <begin position="41"/>
        <end position="62"/>
    </location>
</feature>
<reference evidence="5 16" key="4">
    <citation type="submission" date="2021-07" db="EMBL/GenBank/DDBJ databases">
        <title>Draft genome sequence of carbapenem-resistant Aeromonas spp. in Japan.</title>
        <authorList>
            <person name="Maehana S."/>
            <person name="Suzuki M."/>
            <person name="Kitasato H."/>
        </authorList>
    </citation>
    <scope>NUCLEOTIDE SEQUENCE</scope>
    <source>
        <strain evidence="4">KAM343</strain>
        <strain evidence="5">KAM348</strain>
        <strain evidence="6">KAM351</strain>
        <strain evidence="7 16">KAM382</strain>
    </source>
</reference>
<dbReference type="Proteomes" id="UP001277183">
    <property type="component" value="Unassembled WGS sequence"/>
</dbReference>
<dbReference type="AlphaFoldDB" id="A0A081LSI6"/>
<evidence type="ECO:0000313" key="17">
    <source>
        <dbReference type="Proteomes" id="UP000887009"/>
    </source>
</evidence>
<evidence type="ECO:0000313" key="9">
    <source>
        <dbReference type="EMBL" id="MDH1896752.1"/>
    </source>
</evidence>
<evidence type="ECO:0000313" key="6">
    <source>
        <dbReference type="EMBL" id="GJA64242.1"/>
    </source>
</evidence>
<dbReference type="EMBL" id="AP021927">
    <property type="protein sequence ID" value="BBQ29034.1"/>
    <property type="molecule type" value="Genomic_DNA"/>
</dbReference>
<dbReference type="EMBL" id="BPOP01000043">
    <property type="protein sequence ID" value="GJB93350.1"/>
    <property type="molecule type" value="Genomic_DNA"/>
</dbReference>
<reference evidence="3 15" key="2">
    <citation type="submission" date="2019-12" db="EMBL/GenBank/DDBJ databases">
        <title>complete genome sequences of Aeromonas caviae str. WP2-W18-ESBL-01 isolated from wastewater treatment plant effluent.</title>
        <authorList>
            <person name="Sekizuka T."/>
            <person name="Itokawa K."/>
            <person name="Yatsu K."/>
            <person name="Inamine Y."/>
            <person name="Kuroda M."/>
        </authorList>
    </citation>
    <scope>NUCLEOTIDE SEQUENCE [LARGE SCALE GENOMIC DNA]</scope>
    <source>
        <strain evidence="3 15">WP2-W18-ESBL-01</strain>
    </source>
</reference>
<reference evidence="2" key="1">
    <citation type="journal article" date="2019" name="J Environ">
        <title>Genetic characterization and potential molecular dissemination mechanism of tet (31) gene in Aeromonas caviae from an oxytetracycline wastewater treatment system.</title>
        <authorList>
            <person name="Shi Y."/>
            <person name="Tian Z."/>
            <person name="Leclercq S.O."/>
            <person name="Zhang H."/>
            <person name="Yang M."/>
            <person name="Zhang Y."/>
        </authorList>
    </citation>
    <scope>NUCLEOTIDE SEQUENCE</scope>
    <source>
        <strain evidence="2">T25-39</strain>
    </source>
</reference>
<dbReference type="EMBL" id="CP065937">
    <property type="protein sequence ID" value="QQA59300.1"/>
    <property type="molecule type" value="Genomic_DNA"/>
</dbReference>
<feature type="compositionally biased region" description="Low complexity" evidence="1">
    <location>
        <begin position="41"/>
        <end position="53"/>
    </location>
</feature>
<dbReference type="Proteomes" id="UP001161704">
    <property type="component" value="Unassembled WGS sequence"/>
</dbReference>
<dbReference type="Proteomes" id="UP001160758">
    <property type="component" value="Unassembled WGS sequence"/>
</dbReference>
<dbReference type="EMBL" id="BPNL01000024">
    <property type="protein sequence ID" value="GJA54919.1"/>
    <property type="molecule type" value="Genomic_DNA"/>
</dbReference>
<dbReference type="EMBL" id="BPNI01000044">
    <property type="protein sequence ID" value="GJA41539.1"/>
    <property type="molecule type" value="Genomic_DNA"/>
</dbReference>
<dbReference type="EMBL" id="CP110176">
    <property type="protein sequence ID" value="UZC86103.1"/>
    <property type="molecule type" value="Genomic_DNA"/>
</dbReference>
<evidence type="ECO:0000313" key="2">
    <source>
        <dbReference type="EMBL" id="AXB04454.1"/>
    </source>
</evidence>
<dbReference type="Proteomes" id="UP000886939">
    <property type="component" value="Unassembled WGS sequence"/>
</dbReference>
<keyword evidence="18" id="KW-1185">Reference proteome</keyword>
<evidence type="ECO:0000313" key="18">
    <source>
        <dbReference type="Proteomes" id="UP001304847"/>
    </source>
</evidence>
<gene>
    <name evidence="2" type="ORF">C1C91_05065</name>
    <name evidence="12" type="ORF">JC965_13360</name>
    <name evidence="4" type="ORF">KAM343_23350</name>
    <name evidence="5" type="ORF">KAM348_23420</name>
    <name evidence="6" type="ORF">KAM351_28530</name>
    <name evidence="7" type="ORF">KAM382_34110</name>
    <name evidence="9" type="ORF">N5I07_03850</name>
    <name evidence="8" type="ORF">N5I20_11550</name>
    <name evidence="13" type="ORF">OJY61_20125</name>
    <name evidence="14" type="ORF">P5S46_17410</name>
    <name evidence="10" type="ORF">SJS77_10245</name>
    <name evidence="11" type="ORF">VCX44_20105</name>
    <name evidence="3" type="ORF">WP2W18E01_06160</name>
</gene>
<dbReference type="GeneID" id="48823861"/>
<dbReference type="EMBL" id="JAOCFT010000001">
    <property type="protein sequence ID" value="MDH1896752.1"/>
    <property type="molecule type" value="Genomic_DNA"/>
</dbReference>
<proteinExistence type="predicted"/>
<dbReference type="EMBL" id="JAWZVU010000059">
    <property type="protein sequence ID" value="MDX7720860.1"/>
    <property type="molecule type" value="Genomic_DNA"/>
</dbReference>
<evidence type="ECO:0000313" key="7">
    <source>
        <dbReference type="EMBL" id="GJB93350.1"/>
    </source>
</evidence>
<evidence type="ECO:0000313" key="8">
    <source>
        <dbReference type="EMBL" id="MDH1505690.1"/>
    </source>
</evidence>
<organism evidence="5 17">
    <name type="scientific">Aeromonas caviae</name>
    <name type="common">Aeromonas punctata</name>
    <dbReference type="NCBI Taxonomy" id="648"/>
    <lineage>
        <taxon>Bacteria</taxon>
        <taxon>Pseudomonadati</taxon>
        <taxon>Pseudomonadota</taxon>
        <taxon>Gammaproteobacteria</taxon>
        <taxon>Aeromonadales</taxon>
        <taxon>Aeromonadaceae</taxon>
        <taxon>Aeromonas</taxon>
    </lineage>
</organism>